<comment type="caution">
    <text evidence="2">The sequence shown here is derived from an EMBL/GenBank/DDBJ whole genome shotgun (WGS) entry which is preliminary data.</text>
</comment>
<dbReference type="Proteomes" id="UP000239990">
    <property type="component" value="Unassembled WGS sequence"/>
</dbReference>
<name>A0A2K8S081_9BURK</name>
<feature type="transmembrane region" description="Helical" evidence="1">
    <location>
        <begin position="23"/>
        <end position="46"/>
    </location>
</feature>
<sequence length="97" mass="10521">MVKAMLNRTLGGGAAMDRLVRPLLAAAMFANGLAAIGSLVWGIFLFLVDAEIWGIPFVGLCLCLVLAAWAHTAFDDRIAHATVLRQNAKPYERNQQP</sequence>
<evidence type="ECO:0000313" key="3">
    <source>
        <dbReference type="Proteomes" id="UP000239990"/>
    </source>
</evidence>
<keyword evidence="1" id="KW-0812">Transmembrane</keyword>
<feature type="transmembrane region" description="Helical" evidence="1">
    <location>
        <begin position="52"/>
        <end position="70"/>
    </location>
</feature>
<evidence type="ECO:0000313" key="2">
    <source>
        <dbReference type="EMBL" id="PPA77552.1"/>
    </source>
</evidence>
<protein>
    <submittedName>
        <fullName evidence="2">Uncharacterized protein</fullName>
    </submittedName>
</protein>
<dbReference type="EMBL" id="PREU01000002">
    <property type="protein sequence ID" value="PPA77552.1"/>
    <property type="molecule type" value="Genomic_DNA"/>
</dbReference>
<gene>
    <name evidence="2" type="ORF">C4E15_05910</name>
</gene>
<evidence type="ECO:0000256" key="1">
    <source>
        <dbReference type="SAM" id="Phobius"/>
    </source>
</evidence>
<dbReference type="KEGG" id="asw:CVS48_08150"/>
<keyword evidence="1" id="KW-0472">Membrane</keyword>
<accession>A0A2K8S081</accession>
<proteinExistence type="predicted"/>
<keyword evidence="1" id="KW-1133">Transmembrane helix</keyword>
<organism evidence="2 3">
    <name type="scientific">Achromobacter spanius</name>
    <dbReference type="NCBI Taxonomy" id="217203"/>
    <lineage>
        <taxon>Bacteria</taxon>
        <taxon>Pseudomonadati</taxon>
        <taxon>Pseudomonadota</taxon>
        <taxon>Betaproteobacteria</taxon>
        <taxon>Burkholderiales</taxon>
        <taxon>Alcaligenaceae</taxon>
        <taxon>Achromobacter</taxon>
    </lineage>
</organism>
<dbReference type="AlphaFoldDB" id="A0A2K8S081"/>
<reference evidence="2 3" key="1">
    <citation type="submission" date="2018-02" db="EMBL/GenBank/DDBJ databases">
        <title>Draft Genome of Achromobacter spanius stain 6.</title>
        <authorList>
            <person name="Gunasekera T.S."/>
            <person name="Radwan O."/>
            <person name="Ruiz O.N."/>
        </authorList>
    </citation>
    <scope>NUCLEOTIDE SEQUENCE [LARGE SCALE GENOMIC DNA]</scope>
    <source>
        <strain evidence="2 3">6</strain>
    </source>
</reference>